<dbReference type="GO" id="GO:0005506">
    <property type="term" value="F:iron ion binding"/>
    <property type="evidence" value="ECO:0007669"/>
    <property type="project" value="InterPro"/>
</dbReference>
<gene>
    <name evidence="2" type="ORF">SAMN05421630_102556</name>
</gene>
<dbReference type="PANTHER" id="PTHR46696">
    <property type="entry name" value="P450, PUTATIVE (EUROFUNG)-RELATED"/>
    <property type="match status" value="1"/>
</dbReference>
<accession>A0A222VLS7</accession>
<keyword evidence="2" id="KW-0808">Transferase</keyword>
<dbReference type="Gene3D" id="1.10.630.10">
    <property type="entry name" value="Cytochrome P450"/>
    <property type="match status" value="1"/>
</dbReference>
<dbReference type="GO" id="GO:0016740">
    <property type="term" value="F:transferase activity"/>
    <property type="evidence" value="ECO:0007669"/>
    <property type="project" value="UniProtKB-KW"/>
</dbReference>
<evidence type="ECO:0000313" key="3">
    <source>
        <dbReference type="Proteomes" id="UP000199494"/>
    </source>
</evidence>
<name>A0A222VLS7_9PSEU</name>
<dbReference type="EMBL" id="FMZE01000002">
    <property type="protein sequence ID" value="SDC55540.1"/>
    <property type="molecule type" value="Genomic_DNA"/>
</dbReference>
<sequence>MKAVVEQRESDPSALKPAELGLRLQLIQGNQWLCAINDDPYARVLRGFEDDPYPLYERLRHTGPLVPSSVGRWVTGHHEQATELLAHPEFGPVHAGVPRSPLRVIPFDEDVVHAAPSSIDRLGELAAAAFERAVDGLTGEVDLIAAFAARIPADVLAETFQLPSSWLAERVADTSIATDASLCPQRLTATRRMFHAIGELRERLADPGAVLLAVAGSCVATTLLGNALHVLLGGQDHWTKLAEDPARAPRVVDEALRHDSPIQLHALIARTGLTFAGAKVAAGDQVIVGVGGANRDPALHVDPARFEPDREAGPLLPGAPYDKVLPFARAVAETVLPMLAKRFPALHRTGFALRRRRAPVTRQLLRLPAGTDPREEAR</sequence>
<evidence type="ECO:0000256" key="1">
    <source>
        <dbReference type="ARBA" id="ARBA00010617"/>
    </source>
</evidence>
<dbReference type="GO" id="GO:0036199">
    <property type="term" value="F:cholest-4-en-3-one 26-monooxygenase activity"/>
    <property type="evidence" value="ECO:0007669"/>
    <property type="project" value="TreeGrafter"/>
</dbReference>
<protein>
    <submittedName>
        <fullName evidence="2">Mycaminosyltransferase auxiliary protein tylMIII</fullName>
    </submittedName>
</protein>
<organism evidence="2 3">
    <name type="scientific">Prauserella marina</name>
    <dbReference type="NCBI Taxonomy" id="530584"/>
    <lineage>
        <taxon>Bacteria</taxon>
        <taxon>Bacillati</taxon>
        <taxon>Actinomycetota</taxon>
        <taxon>Actinomycetes</taxon>
        <taxon>Pseudonocardiales</taxon>
        <taxon>Pseudonocardiaceae</taxon>
        <taxon>Prauserella</taxon>
    </lineage>
</organism>
<dbReference type="GO" id="GO:0008395">
    <property type="term" value="F:steroid hydroxylase activity"/>
    <property type="evidence" value="ECO:0007669"/>
    <property type="project" value="TreeGrafter"/>
</dbReference>
<dbReference type="PANTHER" id="PTHR46696:SF4">
    <property type="entry name" value="BIOTIN BIOSYNTHESIS CYTOCHROME P450"/>
    <property type="match status" value="1"/>
</dbReference>
<dbReference type="SUPFAM" id="SSF48264">
    <property type="entry name" value="Cytochrome P450"/>
    <property type="match status" value="1"/>
</dbReference>
<proteinExistence type="inferred from homology"/>
<dbReference type="GO" id="GO:0006707">
    <property type="term" value="P:cholesterol catabolic process"/>
    <property type="evidence" value="ECO:0007669"/>
    <property type="project" value="TreeGrafter"/>
</dbReference>
<comment type="similarity">
    <text evidence="1">Belongs to the cytochrome P450 family.</text>
</comment>
<evidence type="ECO:0000313" key="2">
    <source>
        <dbReference type="EMBL" id="SDC55540.1"/>
    </source>
</evidence>
<reference evidence="2 3" key="1">
    <citation type="submission" date="2016-10" db="EMBL/GenBank/DDBJ databases">
        <authorList>
            <person name="de Groot N.N."/>
        </authorList>
    </citation>
    <scope>NUCLEOTIDE SEQUENCE [LARGE SCALE GENOMIC DNA]</scope>
    <source>
        <strain evidence="2 3">CGMCC 4.5506</strain>
    </source>
</reference>
<dbReference type="STRING" id="530584.SAMN05421630_102556"/>
<keyword evidence="3" id="KW-1185">Reference proteome</keyword>
<dbReference type="InterPro" id="IPR036396">
    <property type="entry name" value="Cyt_P450_sf"/>
</dbReference>
<dbReference type="KEGG" id="pmad:BAY61_07740"/>
<dbReference type="AlphaFoldDB" id="A0A222VLS7"/>
<dbReference type="Proteomes" id="UP000199494">
    <property type="component" value="Unassembled WGS sequence"/>
</dbReference>
<dbReference type="GO" id="GO:0020037">
    <property type="term" value="F:heme binding"/>
    <property type="evidence" value="ECO:0007669"/>
    <property type="project" value="InterPro"/>
</dbReference>